<keyword evidence="1" id="KW-1133">Transmembrane helix</keyword>
<dbReference type="Proteomes" id="UP000031521">
    <property type="component" value="Chromosome"/>
</dbReference>
<dbReference type="KEGG" id="cid:P73_4127"/>
<proteinExistence type="predicted"/>
<evidence type="ECO:0000313" key="4">
    <source>
        <dbReference type="Proteomes" id="UP000031521"/>
    </source>
</evidence>
<dbReference type="AlphaFoldDB" id="A0A0B5E941"/>
<evidence type="ECO:0000256" key="1">
    <source>
        <dbReference type="SAM" id="Phobius"/>
    </source>
</evidence>
<keyword evidence="1" id="KW-0812">Transmembrane</keyword>
<feature type="transmembrane region" description="Helical" evidence="1">
    <location>
        <begin position="16"/>
        <end position="37"/>
    </location>
</feature>
<dbReference type="EMBL" id="CP004393">
    <property type="protein sequence ID" value="AJE48842.1"/>
    <property type="molecule type" value="Genomic_DNA"/>
</dbReference>
<accession>A0A0B5E941</accession>
<sequence>MPIRALIRAYGRSEQGAVAIVVAILLTVLIGFLALGVDLGMMYFRQKDLQTRADLAAVSAVLHVDGDAAGAAERTAGQDGGPDLAVSQVALGRFTRDAALPPEARMDYTAPATLANAATVRLEDRIPLHFASAFLHTRDVPISAEATAARADLAAFTLGSRLASIDTGDSAVLNAVLGSVLDSSLSLSVLDYDGLADAKINLLEFSDALATRLDLQALTYEEILDTDADLPDLVGALLDIGPTPAVTAALTKVLNAGSSESLNISRLIDIEGDEVGLRIEDILDSVQVSVLDILMASVEVVNANSLIDLPLSIPGLADAHLVVGERVQGSGWITIGARGATLHTAQIRLRLDIDLDAVLARVRLPVYLEIAGATATLTGVDACGRSDDNGVVAVFDTGSDAGMGGHGSQIVKVFVGELVGKDFRDTTSYLTQADFDPVFLLKVSLLGIPIANVEIEAFTFLGAAGNQQMTFLRSEIGQTKLYDAKINLSGTVAALLAPQSSQTGEGAHIDVSLLGLKLGKVTDILHGTVYPVLAALTGLLDPLLNTVLDLLGIKLGEAELTLTGTACGGIMLVR</sequence>
<dbReference type="Pfam" id="PF13400">
    <property type="entry name" value="Tad"/>
    <property type="match status" value="1"/>
</dbReference>
<dbReference type="RefSeq" id="WP_043871045.1">
    <property type="nucleotide sequence ID" value="NZ_CP004393.1"/>
</dbReference>
<feature type="domain" description="Putative Flp pilus-assembly TadG-like N-terminal" evidence="2">
    <location>
        <begin position="16"/>
        <end position="61"/>
    </location>
</feature>
<gene>
    <name evidence="3" type="ORF">P73_4127</name>
</gene>
<keyword evidence="1" id="KW-0472">Membrane</keyword>
<reference evidence="3 4" key="1">
    <citation type="journal article" date="2014" name="Int. J. Syst. Evol. Microbiol.">
        <title>Celeribacter indicus sp. nov., a polycyclic aromatic hydrocarbon-degrading bacterium from deep-sea sediment and reclassification of Huaishuia halophila as Celeribacter halophilus comb. nov.</title>
        <authorList>
            <person name="Lai Q."/>
            <person name="Cao J."/>
            <person name="Yuan J."/>
            <person name="Li F."/>
            <person name="Shao Z."/>
        </authorList>
    </citation>
    <scope>NUCLEOTIDE SEQUENCE [LARGE SCALE GENOMIC DNA]</scope>
    <source>
        <strain evidence="3">P73</strain>
    </source>
</reference>
<protein>
    <recommendedName>
        <fullName evidence="2">Putative Flp pilus-assembly TadG-like N-terminal domain-containing protein</fullName>
    </recommendedName>
</protein>
<organism evidence="3 4">
    <name type="scientific">Celeribacter indicus</name>
    <dbReference type="NCBI Taxonomy" id="1208324"/>
    <lineage>
        <taxon>Bacteria</taxon>
        <taxon>Pseudomonadati</taxon>
        <taxon>Pseudomonadota</taxon>
        <taxon>Alphaproteobacteria</taxon>
        <taxon>Rhodobacterales</taxon>
        <taxon>Roseobacteraceae</taxon>
        <taxon>Celeribacter</taxon>
    </lineage>
</organism>
<name>A0A0B5E941_9RHOB</name>
<dbReference type="STRING" id="1208324.P73_4127"/>
<evidence type="ECO:0000313" key="3">
    <source>
        <dbReference type="EMBL" id="AJE48842.1"/>
    </source>
</evidence>
<dbReference type="HOGENOM" id="CLU_022237_2_0_5"/>
<dbReference type="OrthoDB" id="7630116at2"/>
<dbReference type="InterPro" id="IPR028087">
    <property type="entry name" value="Tad_N"/>
</dbReference>
<keyword evidence="4" id="KW-1185">Reference proteome</keyword>
<evidence type="ECO:0000259" key="2">
    <source>
        <dbReference type="Pfam" id="PF13400"/>
    </source>
</evidence>